<protein>
    <submittedName>
        <fullName evidence="5">N-acetyltransferase</fullName>
    </submittedName>
</protein>
<evidence type="ECO:0000313" key="5">
    <source>
        <dbReference type="EMBL" id="RDD63542.1"/>
    </source>
</evidence>
<reference evidence="5 6" key="1">
    <citation type="submission" date="2018-07" db="EMBL/GenBank/DDBJ databases">
        <title>Venubactetium sediminum gen. nov., sp. nov., isolated from a marine solar saltern.</title>
        <authorList>
            <person name="Wang S."/>
        </authorList>
    </citation>
    <scope>NUCLEOTIDE SEQUENCE [LARGE SCALE GENOMIC DNA]</scope>
    <source>
        <strain evidence="5 6">WD2A32</strain>
    </source>
</reference>
<dbReference type="GO" id="GO:0005737">
    <property type="term" value="C:cytoplasm"/>
    <property type="evidence" value="ECO:0007669"/>
    <property type="project" value="TreeGrafter"/>
</dbReference>
<keyword evidence="2" id="KW-0012">Acyltransferase</keyword>
<evidence type="ECO:0000256" key="2">
    <source>
        <dbReference type="ARBA" id="ARBA00023315"/>
    </source>
</evidence>
<evidence type="ECO:0000259" key="4">
    <source>
        <dbReference type="PROSITE" id="PS51186"/>
    </source>
</evidence>
<comment type="caution">
    <text evidence="5">The sequence shown here is derived from an EMBL/GenBank/DDBJ whole genome shotgun (WGS) entry which is preliminary data.</text>
</comment>
<dbReference type="GO" id="GO:0008999">
    <property type="term" value="F:protein-N-terminal-alanine acetyltransferase activity"/>
    <property type="evidence" value="ECO:0007669"/>
    <property type="project" value="TreeGrafter"/>
</dbReference>
<dbReference type="InterPro" id="IPR016181">
    <property type="entry name" value="Acyl_CoA_acyltransferase"/>
</dbReference>
<feature type="domain" description="N-acetyltransferase" evidence="4">
    <location>
        <begin position="20"/>
        <end position="190"/>
    </location>
</feature>
<evidence type="ECO:0000256" key="1">
    <source>
        <dbReference type="ARBA" id="ARBA00022679"/>
    </source>
</evidence>
<name>A0A369TFD8_9PROT</name>
<evidence type="ECO:0000313" key="6">
    <source>
        <dbReference type="Proteomes" id="UP000253941"/>
    </source>
</evidence>
<keyword evidence="1 5" id="KW-0808">Transferase</keyword>
<dbReference type="PROSITE" id="PS51186">
    <property type="entry name" value="GNAT"/>
    <property type="match status" value="1"/>
</dbReference>
<evidence type="ECO:0000256" key="3">
    <source>
        <dbReference type="ARBA" id="ARBA00038502"/>
    </source>
</evidence>
<dbReference type="SUPFAM" id="SSF55729">
    <property type="entry name" value="Acyl-CoA N-acyltransferases (Nat)"/>
    <property type="match status" value="1"/>
</dbReference>
<dbReference type="InterPro" id="IPR000182">
    <property type="entry name" value="GNAT_dom"/>
</dbReference>
<dbReference type="AlphaFoldDB" id="A0A369TFD8"/>
<dbReference type="Proteomes" id="UP000253941">
    <property type="component" value="Unassembled WGS sequence"/>
</dbReference>
<dbReference type="RefSeq" id="WP_114580797.1">
    <property type="nucleotide sequence ID" value="NZ_QPMH01000002.1"/>
</dbReference>
<dbReference type="Gene3D" id="3.40.630.30">
    <property type="match status" value="1"/>
</dbReference>
<organism evidence="5 6">
    <name type="scientific">Ferruginivarius sediminum</name>
    <dbReference type="NCBI Taxonomy" id="2661937"/>
    <lineage>
        <taxon>Bacteria</taxon>
        <taxon>Pseudomonadati</taxon>
        <taxon>Pseudomonadota</taxon>
        <taxon>Alphaproteobacteria</taxon>
        <taxon>Rhodospirillales</taxon>
        <taxon>Rhodospirillaceae</taxon>
        <taxon>Ferruginivarius</taxon>
    </lineage>
</organism>
<gene>
    <name evidence="5" type="ORF">DRB17_03635</name>
</gene>
<sequence>MLSWLRLPPDRGPTLSYGRVRLRPARPGDWREWARLREHSRQFLTPWEPTWPADALSRGAFRRRLNQYLTEMRDGHGYNFLIFRKSDRALVGGISMSNVRRGVAQSASLGYWIGAPYARHGYMSEALTAVLNFGFTTIGLHRIEAACLPSNEASQGLLRKVGFTEEGYAREYLRINGVWRDHVLFAVLRTDQWGIDAGAIAADGDSRRREVG</sequence>
<dbReference type="EMBL" id="QPMH01000002">
    <property type="protein sequence ID" value="RDD63542.1"/>
    <property type="molecule type" value="Genomic_DNA"/>
</dbReference>
<accession>A0A369TFD8</accession>
<keyword evidence="6" id="KW-1185">Reference proteome</keyword>
<proteinExistence type="inferred from homology"/>
<dbReference type="PANTHER" id="PTHR43792">
    <property type="entry name" value="GNAT FAMILY, PUTATIVE (AFU_ORTHOLOGUE AFUA_3G00765)-RELATED-RELATED"/>
    <property type="match status" value="1"/>
</dbReference>
<comment type="similarity">
    <text evidence="3">Belongs to the acetyltransferase family. RimJ subfamily.</text>
</comment>
<dbReference type="Pfam" id="PF13302">
    <property type="entry name" value="Acetyltransf_3"/>
    <property type="match status" value="1"/>
</dbReference>
<dbReference type="InterPro" id="IPR051531">
    <property type="entry name" value="N-acetyltransferase"/>
</dbReference>
<dbReference type="PANTHER" id="PTHR43792:SF8">
    <property type="entry name" value="[RIBOSOMAL PROTEIN US5]-ALANINE N-ACETYLTRANSFERASE"/>
    <property type="match status" value="1"/>
</dbReference>